<accession>A0AAE0ZF97</accession>
<proteinExistence type="predicted"/>
<organism evidence="1 2">
    <name type="scientific">Elysia crispata</name>
    <name type="common">lettuce slug</name>
    <dbReference type="NCBI Taxonomy" id="231223"/>
    <lineage>
        <taxon>Eukaryota</taxon>
        <taxon>Metazoa</taxon>
        <taxon>Spiralia</taxon>
        <taxon>Lophotrochozoa</taxon>
        <taxon>Mollusca</taxon>
        <taxon>Gastropoda</taxon>
        <taxon>Heterobranchia</taxon>
        <taxon>Euthyneura</taxon>
        <taxon>Panpulmonata</taxon>
        <taxon>Sacoglossa</taxon>
        <taxon>Placobranchoidea</taxon>
        <taxon>Plakobranchidae</taxon>
        <taxon>Elysia</taxon>
    </lineage>
</organism>
<reference evidence="1" key="1">
    <citation type="journal article" date="2023" name="G3 (Bethesda)">
        <title>A reference genome for the long-term kleptoplast-retaining sea slug Elysia crispata morphotype clarki.</title>
        <authorList>
            <person name="Eastman K.E."/>
            <person name="Pendleton A.L."/>
            <person name="Shaikh M.A."/>
            <person name="Suttiyut T."/>
            <person name="Ogas R."/>
            <person name="Tomko P."/>
            <person name="Gavelis G."/>
            <person name="Widhalm J.R."/>
            <person name="Wisecaver J.H."/>
        </authorList>
    </citation>
    <scope>NUCLEOTIDE SEQUENCE</scope>
    <source>
        <strain evidence="1">ECLA1</strain>
    </source>
</reference>
<comment type="caution">
    <text evidence="1">The sequence shown here is derived from an EMBL/GenBank/DDBJ whole genome shotgun (WGS) entry which is preliminary data.</text>
</comment>
<sequence>MPHHQSSCCWSFPSRARDSSKVSGYFHCLTELLSPLDELTFLRGPLINSPEGKLTFRFDPTGSDRVPYVMAQRSICRSKTLATASAGDQMLQSREGESSHIAVRTCHDNYYLAITNLLGLVGADELRSPPRPEQHPGVASVTWGSIDVEHMADAMCNLDSYMPPCSAGHAGLAGANALALGQR</sequence>
<dbReference type="AlphaFoldDB" id="A0AAE0ZF97"/>
<dbReference type="Proteomes" id="UP001283361">
    <property type="component" value="Unassembled WGS sequence"/>
</dbReference>
<gene>
    <name evidence="1" type="ORF">RRG08_059188</name>
</gene>
<evidence type="ECO:0000313" key="2">
    <source>
        <dbReference type="Proteomes" id="UP001283361"/>
    </source>
</evidence>
<protein>
    <submittedName>
        <fullName evidence="1">Uncharacterized protein</fullName>
    </submittedName>
</protein>
<name>A0AAE0ZF97_9GAST</name>
<keyword evidence="2" id="KW-1185">Reference proteome</keyword>
<evidence type="ECO:0000313" key="1">
    <source>
        <dbReference type="EMBL" id="KAK3767856.1"/>
    </source>
</evidence>
<dbReference type="EMBL" id="JAWDGP010004098">
    <property type="protein sequence ID" value="KAK3767856.1"/>
    <property type="molecule type" value="Genomic_DNA"/>
</dbReference>